<dbReference type="SMART" id="SM00471">
    <property type="entry name" value="HDc"/>
    <property type="match status" value="1"/>
</dbReference>
<dbReference type="Pfam" id="PF00072">
    <property type="entry name" value="Response_reg"/>
    <property type="match status" value="1"/>
</dbReference>
<dbReference type="PANTHER" id="PTHR45228:SF5">
    <property type="entry name" value="CYCLIC DI-GMP PHOSPHODIESTERASE VC_1348-RELATED"/>
    <property type="match status" value="1"/>
</dbReference>
<evidence type="ECO:0000259" key="2">
    <source>
        <dbReference type="PROSITE" id="PS50110"/>
    </source>
</evidence>
<sequence>MTDLSQMRVLIVDDVKINVDILVEALGDDYRISVAMDGESALKIVEQTPPDIILLDIMMPGIDGYEVCERLKSKTATRDIPVVFLTALSDEDNEAKGLALGAVDYITKPFSPAIVKARVKNHLELKQHKDHLENLVAKRTRELLLTQEISMECIGTLAEFRDPDTGGHIKRTQYYIKTLADQLKILPQFKEILNEETIDRIYKCAPLHDIGKVAIPDAILHKPGKLTKEEFDVMKTHTTHGYKVLLSGIKRLDTGAYLKCAAEIALTHHEKWDGSGYPQGLSGDNIPVEGRLMAIADVYDALVSKRVYKPPFPHSQAMAYILKGRGQHFDPDMVDVFKQHAEVFRAIAIEFADHHDEIKTLQC</sequence>
<dbReference type="SUPFAM" id="SSF109604">
    <property type="entry name" value="HD-domain/PDEase-like"/>
    <property type="match status" value="1"/>
</dbReference>
<dbReference type="PROSITE" id="PS50110">
    <property type="entry name" value="RESPONSE_REGULATORY"/>
    <property type="match status" value="1"/>
</dbReference>
<dbReference type="CDD" id="cd19920">
    <property type="entry name" value="REC_PA4781-like"/>
    <property type="match status" value="1"/>
</dbReference>
<evidence type="ECO:0000313" key="5">
    <source>
        <dbReference type="Proteomes" id="UP000553343"/>
    </source>
</evidence>
<comment type="caution">
    <text evidence="4">The sequence shown here is derived from an EMBL/GenBank/DDBJ whole genome shotgun (WGS) entry which is preliminary data.</text>
</comment>
<feature type="domain" description="Response regulatory" evidence="2">
    <location>
        <begin position="8"/>
        <end position="123"/>
    </location>
</feature>
<organism evidence="4 5">
    <name type="scientific">Desulfobacter latus</name>
    <dbReference type="NCBI Taxonomy" id="2292"/>
    <lineage>
        <taxon>Bacteria</taxon>
        <taxon>Pseudomonadati</taxon>
        <taxon>Thermodesulfobacteriota</taxon>
        <taxon>Desulfobacteria</taxon>
        <taxon>Desulfobacterales</taxon>
        <taxon>Desulfobacteraceae</taxon>
        <taxon>Desulfobacter</taxon>
    </lineage>
</organism>
<dbReference type="PANTHER" id="PTHR45228">
    <property type="entry name" value="CYCLIC DI-GMP PHOSPHODIESTERASE TM_0186-RELATED"/>
    <property type="match status" value="1"/>
</dbReference>
<dbReference type="SMART" id="SM00448">
    <property type="entry name" value="REC"/>
    <property type="match status" value="1"/>
</dbReference>
<keyword evidence="1" id="KW-0597">Phosphoprotein</keyword>
<evidence type="ECO:0000259" key="3">
    <source>
        <dbReference type="PROSITE" id="PS51832"/>
    </source>
</evidence>
<dbReference type="GO" id="GO:0000160">
    <property type="term" value="P:phosphorelay signal transduction system"/>
    <property type="evidence" value="ECO:0007669"/>
    <property type="project" value="InterPro"/>
</dbReference>
<feature type="modified residue" description="4-aspartylphosphate" evidence="1">
    <location>
        <position position="56"/>
    </location>
</feature>
<dbReference type="InterPro" id="IPR052020">
    <property type="entry name" value="Cyclic_di-GMP/3'3'-cGAMP_PDE"/>
</dbReference>
<dbReference type="Gene3D" id="1.10.3210.10">
    <property type="entry name" value="Hypothetical protein af1432"/>
    <property type="match status" value="1"/>
</dbReference>
<dbReference type="InterPro" id="IPR001789">
    <property type="entry name" value="Sig_transdc_resp-reg_receiver"/>
</dbReference>
<dbReference type="RefSeq" id="WP_178367547.1">
    <property type="nucleotide sequence ID" value="NZ_JACADJ010000058.1"/>
</dbReference>
<dbReference type="PROSITE" id="PS51832">
    <property type="entry name" value="HD_GYP"/>
    <property type="match status" value="1"/>
</dbReference>
<reference evidence="4 5" key="1">
    <citation type="submission" date="2020-06" db="EMBL/GenBank/DDBJ databases">
        <title>High-quality draft genome of sulfate reducer Desulfobacter latus type strain AcrS2 isolated from marine sediment.</title>
        <authorList>
            <person name="Hoppe M."/>
            <person name="Larsen C.K."/>
            <person name="Marshall I.P.G."/>
            <person name="Schramm A."/>
            <person name="Marietou A.G."/>
        </authorList>
    </citation>
    <scope>NUCLEOTIDE SEQUENCE [LARGE SCALE GENOMIC DNA]</scope>
    <source>
        <strain evidence="4 5">AcRS2</strain>
    </source>
</reference>
<dbReference type="CDD" id="cd00077">
    <property type="entry name" value="HDc"/>
    <property type="match status" value="1"/>
</dbReference>
<dbReference type="Gene3D" id="3.40.50.2300">
    <property type="match status" value="1"/>
</dbReference>
<feature type="domain" description="HD-GYP" evidence="3">
    <location>
        <begin position="143"/>
        <end position="353"/>
    </location>
</feature>
<dbReference type="InterPro" id="IPR003607">
    <property type="entry name" value="HD/PDEase_dom"/>
</dbReference>
<dbReference type="InterPro" id="IPR011006">
    <property type="entry name" value="CheY-like_superfamily"/>
</dbReference>
<proteinExistence type="predicted"/>
<dbReference type="EMBL" id="JACADJ010000058">
    <property type="protein sequence ID" value="NWH06093.1"/>
    <property type="molecule type" value="Genomic_DNA"/>
</dbReference>
<accession>A0A850T2Y1</accession>
<evidence type="ECO:0000313" key="4">
    <source>
        <dbReference type="EMBL" id="NWH06093.1"/>
    </source>
</evidence>
<dbReference type="InterPro" id="IPR037522">
    <property type="entry name" value="HD_GYP_dom"/>
</dbReference>
<dbReference type="Pfam" id="PF13487">
    <property type="entry name" value="HD_5"/>
    <property type="match status" value="1"/>
</dbReference>
<dbReference type="AlphaFoldDB" id="A0A850T2Y1"/>
<dbReference type="SUPFAM" id="SSF52172">
    <property type="entry name" value="CheY-like"/>
    <property type="match status" value="1"/>
</dbReference>
<name>A0A850T2Y1_9BACT</name>
<protein>
    <submittedName>
        <fullName evidence="4">Two-component system response regulator</fullName>
    </submittedName>
</protein>
<keyword evidence="5" id="KW-1185">Reference proteome</keyword>
<evidence type="ECO:0000256" key="1">
    <source>
        <dbReference type="PROSITE-ProRule" id="PRU00169"/>
    </source>
</evidence>
<dbReference type="Proteomes" id="UP000553343">
    <property type="component" value="Unassembled WGS sequence"/>
</dbReference>
<gene>
    <name evidence="4" type="ORF">HXW94_14045</name>
</gene>